<dbReference type="InterPro" id="IPR036390">
    <property type="entry name" value="WH_DNA-bd_sf"/>
</dbReference>
<gene>
    <name evidence="1" type="ORF">ENS31_06815</name>
</gene>
<evidence type="ECO:0000313" key="1">
    <source>
        <dbReference type="EMBL" id="HFI91231.1"/>
    </source>
</evidence>
<sequence length="135" mass="15497">MLKLSKKTEYALMSARYMALTRDDKYVTAREIANSYNLSYELVAKVLQILAKRKIIQSFQGVNGGYTLTRNSDEISLADIIKAIEPKYEITDCLRNGFDEESCSYFNCCKIKNPLAGIQKKIDKIFYETKLTELI</sequence>
<comment type="caution">
    <text evidence="1">The sequence shown here is derived from an EMBL/GenBank/DDBJ whole genome shotgun (WGS) entry which is preliminary data.</text>
</comment>
<dbReference type="GO" id="GO:0005829">
    <property type="term" value="C:cytosol"/>
    <property type="evidence" value="ECO:0007669"/>
    <property type="project" value="TreeGrafter"/>
</dbReference>
<dbReference type="SUPFAM" id="SSF46785">
    <property type="entry name" value="Winged helix' DNA-binding domain"/>
    <property type="match status" value="1"/>
</dbReference>
<dbReference type="NCBIfam" id="TIGR00738">
    <property type="entry name" value="rrf2_super"/>
    <property type="match status" value="1"/>
</dbReference>
<dbReference type="GO" id="GO:0003700">
    <property type="term" value="F:DNA-binding transcription factor activity"/>
    <property type="evidence" value="ECO:0007669"/>
    <property type="project" value="TreeGrafter"/>
</dbReference>
<accession>A0A7V3E6W4</accession>
<dbReference type="EMBL" id="DSUJ01000008">
    <property type="protein sequence ID" value="HFI91231.1"/>
    <property type="molecule type" value="Genomic_DNA"/>
</dbReference>
<name>A0A7V3E6W4_9BACT</name>
<protein>
    <submittedName>
        <fullName evidence="1">Rrf2 family transcriptional regulator</fullName>
    </submittedName>
</protein>
<dbReference type="Pfam" id="PF02082">
    <property type="entry name" value="Rrf2"/>
    <property type="match status" value="1"/>
</dbReference>
<dbReference type="PANTHER" id="PTHR33221:SF15">
    <property type="entry name" value="HTH-TYPE TRANSCRIPTIONAL REGULATOR YWGB-RELATED"/>
    <property type="match status" value="1"/>
</dbReference>
<dbReference type="InterPro" id="IPR036388">
    <property type="entry name" value="WH-like_DNA-bd_sf"/>
</dbReference>
<dbReference type="PANTHER" id="PTHR33221">
    <property type="entry name" value="WINGED HELIX-TURN-HELIX TRANSCRIPTIONAL REGULATOR, RRF2 FAMILY"/>
    <property type="match status" value="1"/>
</dbReference>
<proteinExistence type="predicted"/>
<dbReference type="PROSITE" id="PS51197">
    <property type="entry name" value="HTH_RRF2_2"/>
    <property type="match status" value="1"/>
</dbReference>
<dbReference type="InterPro" id="IPR000944">
    <property type="entry name" value="Tscrpt_reg_Rrf2"/>
</dbReference>
<dbReference type="AlphaFoldDB" id="A0A7V3E6W4"/>
<dbReference type="Gene3D" id="1.10.10.10">
    <property type="entry name" value="Winged helix-like DNA-binding domain superfamily/Winged helix DNA-binding domain"/>
    <property type="match status" value="1"/>
</dbReference>
<reference evidence="1" key="1">
    <citation type="journal article" date="2020" name="mSystems">
        <title>Genome- and Community-Level Interaction Insights into Carbon Utilization and Element Cycling Functions of Hydrothermarchaeota in Hydrothermal Sediment.</title>
        <authorList>
            <person name="Zhou Z."/>
            <person name="Liu Y."/>
            <person name="Xu W."/>
            <person name="Pan J."/>
            <person name="Luo Z.H."/>
            <person name="Li M."/>
        </authorList>
    </citation>
    <scope>NUCLEOTIDE SEQUENCE [LARGE SCALE GENOMIC DNA]</scope>
    <source>
        <strain evidence="1">SpSt-479</strain>
    </source>
</reference>
<organism evidence="1">
    <name type="scientific">Ignavibacterium album</name>
    <dbReference type="NCBI Taxonomy" id="591197"/>
    <lineage>
        <taxon>Bacteria</taxon>
        <taxon>Pseudomonadati</taxon>
        <taxon>Ignavibacteriota</taxon>
        <taxon>Ignavibacteria</taxon>
        <taxon>Ignavibacteriales</taxon>
        <taxon>Ignavibacteriaceae</taxon>
        <taxon>Ignavibacterium</taxon>
    </lineage>
</organism>